<reference evidence="1 2" key="1">
    <citation type="journal article" date="2011" name="PLoS ONE">
        <title>The entomopathogenic bacterial endosymbionts xenorhabdus and photorhabdus: convergent lifestyles from divergent genomes.</title>
        <authorList>
            <person name="Chaston J.M."/>
            <person name="Suen G."/>
            <person name="Tucker S.L."/>
            <person name="Andersen A.W."/>
            <person name="Bhasin A."/>
            <person name="Bode E."/>
            <person name="Bode H.B."/>
            <person name="Brachmann A.O."/>
            <person name="Cowles C.E."/>
            <person name="Cowles K.N."/>
            <person name="Darby C."/>
            <person name="de Leon L."/>
            <person name="Drace K."/>
            <person name="Du Z."/>
            <person name="Givaudan A."/>
            <person name="Herbert Tran E.E."/>
            <person name="Jewell K.A."/>
            <person name="Knack J.J."/>
            <person name="Krasomil-Osterfeld K.C."/>
            <person name="Kukor R."/>
            <person name="Lanois A."/>
            <person name="Latreille P."/>
            <person name="Leimgruber N.K."/>
            <person name="Lipke C.M."/>
            <person name="Liu R."/>
            <person name="Lu X."/>
            <person name="Martens E.C."/>
            <person name="Marri P.R."/>
            <person name="Medigue C."/>
            <person name="Menard M.L."/>
            <person name="Miller N.M."/>
            <person name="Morales-Soto N."/>
            <person name="Norton S."/>
            <person name="Ogier J.C."/>
            <person name="Orchard S.S."/>
            <person name="Park D."/>
            <person name="Park Y."/>
            <person name="Qurollo B.A."/>
            <person name="Sugar D.R."/>
            <person name="Richards G.R."/>
            <person name="Rouy Z."/>
            <person name="Slominski B."/>
            <person name="Slominski K."/>
            <person name="Snyder H."/>
            <person name="Tjaden B.C."/>
            <person name="van der Hoeven R."/>
            <person name="Welch R.D."/>
            <person name="Wheeler C."/>
            <person name="Xiang B."/>
            <person name="Barbazuk B."/>
            <person name="Gaudriault S."/>
            <person name="Goodner B."/>
            <person name="Slater S.C."/>
            <person name="Forst S."/>
            <person name="Goldman B.S."/>
            <person name="Goodrich-Blair H."/>
        </authorList>
    </citation>
    <scope>NUCLEOTIDE SEQUENCE [LARGE SCALE GENOMIC DNA]</scope>
    <source>
        <strain evidence="2">ATCC 19061 / DSM 3370 / CCUG 14189 / LMG 1036 / NCIMB 9965 / AN6</strain>
    </source>
</reference>
<name>D3VJH3_XENNA</name>
<evidence type="ECO:0000313" key="1">
    <source>
        <dbReference type="EMBL" id="CBJ88729.1"/>
    </source>
</evidence>
<dbReference type="EMBL" id="FN667742">
    <property type="protein sequence ID" value="CBJ88729.1"/>
    <property type="molecule type" value="Genomic_DNA"/>
</dbReference>
<dbReference type="Proteomes" id="UP000008075">
    <property type="component" value="Chromosome"/>
</dbReference>
<dbReference type="AlphaFoldDB" id="D3VJH3"/>
<keyword evidence="2" id="KW-1185">Reference proteome</keyword>
<organism evidence="1 2">
    <name type="scientific">Xenorhabdus nematophila (strain ATCC 19061 / DSM 3370 / CCUG 14189 / LMG 1036 / NCIMB 9965 / AN6)</name>
    <dbReference type="NCBI Taxonomy" id="406817"/>
    <lineage>
        <taxon>Bacteria</taxon>
        <taxon>Pseudomonadati</taxon>
        <taxon>Pseudomonadota</taxon>
        <taxon>Gammaproteobacteria</taxon>
        <taxon>Enterobacterales</taxon>
        <taxon>Morganellaceae</taxon>
        <taxon>Xenorhabdus</taxon>
    </lineage>
</organism>
<protein>
    <submittedName>
        <fullName evidence="1">Uncharacterized protein</fullName>
    </submittedName>
</protein>
<dbReference type="KEGG" id="xne:XNC1_0658"/>
<dbReference type="HOGENOM" id="CLU_2830329_0_0_6"/>
<proteinExistence type="predicted"/>
<gene>
    <name evidence="1" type="ordered locus">XNC1_0658</name>
</gene>
<evidence type="ECO:0000313" key="2">
    <source>
        <dbReference type="Proteomes" id="UP000008075"/>
    </source>
</evidence>
<accession>D3VJH3</accession>
<sequence length="66" mass="7477">MNNVPHHGYGHGNVHEYELSCGNDRGLCYEGHVNAHLYSQQYCEYGDALFSEKIKGGALIAYVFWL</sequence>